<dbReference type="InterPro" id="IPR004443">
    <property type="entry name" value="YjeF_N_dom"/>
</dbReference>
<dbReference type="EMBL" id="CP139368">
    <property type="protein sequence ID" value="WPR88712.1"/>
    <property type="molecule type" value="Genomic_DNA"/>
</dbReference>
<keyword evidence="1" id="KW-0547">Nucleotide-binding</keyword>
<gene>
    <name evidence="1" type="primary">nnrE</name>
    <name evidence="3" type="ORF">SM116_13165</name>
</gene>
<feature type="binding site" evidence="1">
    <location>
        <position position="147"/>
    </location>
    <ligand>
        <name>K(+)</name>
        <dbReference type="ChEBI" id="CHEBI:29103"/>
    </ligand>
</feature>
<feature type="binding site" evidence="1">
    <location>
        <position position="56"/>
    </location>
    <ligand>
        <name>K(+)</name>
        <dbReference type="ChEBI" id="CHEBI:29103"/>
    </ligand>
</feature>
<evidence type="ECO:0000259" key="2">
    <source>
        <dbReference type="PROSITE" id="PS51385"/>
    </source>
</evidence>
<keyword evidence="4" id="KW-1185">Reference proteome</keyword>
<dbReference type="GO" id="GO:0052856">
    <property type="term" value="F:NAD(P)HX epimerase activity"/>
    <property type="evidence" value="ECO:0007669"/>
    <property type="project" value="UniProtKB-EC"/>
</dbReference>
<dbReference type="Pfam" id="PF03853">
    <property type="entry name" value="YjeF_N"/>
    <property type="match status" value="1"/>
</dbReference>
<dbReference type="HAMAP" id="MF_01966">
    <property type="entry name" value="NADHX_epimerase"/>
    <property type="match status" value="1"/>
</dbReference>
<comment type="similarity">
    <text evidence="1">Belongs to the NnrE/AIBP family.</text>
</comment>
<proteinExistence type="inferred from homology"/>
<dbReference type="Gene3D" id="3.40.50.10260">
    <property type="entry name" value="YjeF N-terminal domain"/>
    <property type="match status" value="1"/>
</dbReference>
<keyword evidence="1" id="KW-0520">NAD</keyword>
<sequence length="212" mass="21309">MSPFVPTYTAAQVRAAEAPLLAAGVPLMQRAAGALASIVAELSPTRLLVLAGAGDNGGDALFAAADAASRGVHVDILRTSDRVHEGAWAAALAAGAREVETMDAEYDLVLDGILGIGARGGLRGRAREVVASLLPMRPRMVAVDLPSGLDPDDGASDGVVLPADTTVTFGAVKSGLARGSGPEVAGRIVLVELGLDPGDPVGSAEVAEIRMG</sequence>
<feature type="binding site" evidence="1">
    <location>
        <begin position="55"/>
        <end position="59"/>
    </location>
    <ligand>
        <name>(6S)-NADPHX</name>
        <dbReference type="ChEBI" id="CHEBI:64076"/>
    </ligand>
</feature>
<comment type="caution">
    <text evidence="1">Lacks conserved residue(s) required for the propagation of feature annotation.</text>
</comment>
<comment type="function">
    <text evidence="1">Catalyzes the epimerization of the S- and R-forms of NAD(P)HX, a damaged form of NAD(P)H that is a result of enzymatic or heat-dependent hydration. This is a prerequisite for the S-specific NAD(P)H-hydrate dehydratase to allow the repair of both epimers of NAD(P)HX.</text>
</comment>
<evidence type="ECO:0000313" key="4">
    <source>
        <dbReference type="Proteomes" id="UP001323798"/>
    </source>
</evidence>
<dbReference type="EC" id="5.1.99.6" evidence="1"/>
<dbReference type="RefSeq" id="WP_320941431.1">
    <property type="nucleotide sequence ID" value="NZ_BAABEU010000006.1"/>
</dbReference>
<comment type="catalytic activity">
    <reaction evidence="1">
        <text>(6R)-NADPHX = (6S)-NADPHX</text>
        <dbReference type="Rhea" id="RHEA:32227"/>
        <dbReference type="ChEBI" id="CHEBI:64076"/>
        <dbReference type="ChEBI" id="CHEBI:64077"/>
        <dbReference type="EC" id="5.1.99.6"/>
    </reaction>
</comment>
<name>A0ABZ0SLZ3_9MICO</name>
<keyword evidence="1 3" id="KW-0413">Isomerase</keyword>
<reference evidence="3 4" key="1">
    <citation type="submission" date="2023-11" db="EMBL/GenBank/DDBJ databases">
        <title>Genome sequence of Microbacterium rhizosphaerae KACC 19337.</title>
        <authorList>
            <person name="Choi H."/>
            <person name="Kim S."/>
            <person name="Kim Y."/>
            <person name="Kwon S.-W."/>
            <person name="Heo J."/>
        </authorList>
    </citation>
    <scope>NUCLEOTIDE SEQUENCE [LARGE SCALE GENOMIC DNA]</scope>
    <source>
        <strain evidence="3 4">KACC 19337</strain>
    </source>
</reference>
<keyword evidence="1" id="KW-0479">Metal-binding</keyword>
<dbReference type="NCBIfam" id="TIGR00197">
    <property type="entry name" value="yjeF_nterm"/>
    <property type="match status" value="1"/>
</dbReference>
<comment type="cofactor">
    <cofactor evidence="1">
        <name>K(+)</name>
        <dbReference type="ChEBI" id="CHEBI:29103"/>
    </cofactor>
    <text evidence="1">Binds 1 potassium ion per subunit.</text>
</comment>
<feature type="binding site" evidence="1">
    <location>
        <position position="144"/>
    </location>
    <ligand>
        <name>(6S)-NADPHX</name>
        <dbReference type="ChEBI" id="CHEBI:64076"/>
    </ligand>
</feature>
<evidence type="ECO:0000256" key="1">
    <source>
        <dbReference type="HAMAP-Rule" id="MF_01966"/>
    </source>
</evidence>
<keyword evidence="1" id="KW-0521">NADP</keyword>
<organism evidence="3 4">
    <name type="scientific">Microbacterium rhizosphaerae</name>
    <dbReference type="NCBI Taxonomy" id="1678237"/>
    <lineage>
        <taxon>Bacteria</taxon>
        <taxon>Bacillati</taxon>
        <taxon>Actinomycetota</taxon>
        <taxon>Actinomycetes</taxon>
        <taxon>Micrococcales</taxon>
        <taxon>Microbacteriaceae</taxon>
        <taxon>Microbacterium</taxon>
    </lineage>
</organism>
<feature type="binding site" evidence="1">
    <location>
        <position position="111"/>
    </location>
    <ligand>
        <name>K(+)</name>
        <dbReference type="ChEBI" id="CHEBI:29103"/>
    </ligand>
</feature>
<comment type="catalytic activity">
    <reaction evidence="1">
        <text>(6R)-NADHX = (6S)-NADHX</text>
        <dbReference type="Rhea" id="RHEA:32215"/>
        <dbReference type="ChEBI" id="CHEBI:64074"/>
        <dbReference type="ChEBI" id="CHEBI:64075"/>
        <dbReference type="EC" id="5.1.99.6"/>
    </reaction>
</comment>
<dbReference type="PROSITE" id="PS51385">
    <property type="entry name" value="YJEF_N"/>
    <property type="match status" value="1"/>
</dbReference>
<protein>
    <recommendedName>
        <fullName evidence="1">NAD(P)H-hydrate epimerase</fullName>
        <ecNumber evidence="1">5.1.99.6</ecNumber>
    </recommendedName>
    <alternativeName>
        <fullName evidence="1">NAD(P)HX epimerase</fullName>
    </alternativeName>
</protein>
<evidence type="ECO:0000313" key="3">
    <source>
        <dbReference type="EMBL" id="WPR88712.1"/>
    </source>
</evidence>
<keyword evidence="1" id="KW-0630">Potassium</keyword>
<feature type="binding site" evidence="1">
    <location>
        <begin position="115"/>
        <end position="121"/>
    </location>
    <ligand>
        <name>(6S)-NADPHX</name>
        <dbReference type="ChEBI" id="CHEBI:64076"/>
    </ligand>
</feature>
<dbReference type="SUPFAM" id="SSF64153">
    <property type="entry name" value="YjeF N-terminal domain-like"/>
    <property type="match status" value="1"/>
</dbReference>
<feature type="domain" description="YjeF N-terminal" evidence="2">
    <location>
        <begin position="8"/>
        <end position="201"/>
    </location>
</feature>
<dbReference type="Proteomes" id="UP001323798">
    <property type="component" value="Chromosome"/>
</dbReference>
<dbReference type="InterPro" id="IPR036652">
    <property type="entry name" value="YjeF_N_dom_sf"/>
</dbReference>
<accession>A0ABZ0SLZ3</accession>